<reference evidence="2" key="1">
    <citation type="submission" date="2021-10" db="EMBL/GenBank/DDBJ databases">
        <title>De novo Genome Assembly of Clathrus columnatus (Basidiomycota, Fungi) Using Illumina and Nanopore Sequence Data.</title>
        <authorList>
            <person name="Ogiso-Tanaka E."/>
            <person name="Itagaki H."/>
            <person name="Hosoya T."/>
            <person name="Hosaka K."/>
        </authorList>
    </citation>
    <scope>NUCLEOTIDE SEQUENCE</scope>
    <source>
        <strain evidence="2">MO-923</strain>
    </source>
</reference>
<name>A0AAV4ZYN7_9AGAM</name>
<protein>
    <submittedName>
        <fullName evidence="2">Uncharacterized protein</fullName>
    </submittedName>
</protein>
<evidence type="ECO:0000313" key="3">
    <source>
        <dbReference type="Proteomes" id="UP001050691"/>
    </source>
</evidence>
<feature type="compositionally biased region" description="Basic and acidic residues" evidence="1">
    <location>
        <begin position="53"/>
        <end position="71"/>
    </location>
</feature>
<evidence type="ECO:0000313" key="2">
    <source>
        <dbReference type="EMBL" id="GJJ06303.1"/>
    </source>
</evidence>
<dbReference type="EMBL" id="BPWL01000001">
    <property type="protein sequence ID" value="GJJ06303.1"/>
    <property type="molecule type" value="Genomic_DNA"/>
</dbReference>
<keyword evidence="3" id="KW-1185">Reference proteome</keyword>
<organism evidence="2 3">
    <name type="scientific">Clathrus columnatus</name>
    <dbReference type="NCBI Taxonomy" id="1419009"/>
    <lineage>
        <taxon>Eukaryota</taxon>
        <taxon>Fungi</taxon>
        <taxon>Dikarya</taxon>
        <taxon>Basidiomycota</taxon>
        <taxon>Agaricomycotina</taxon>
        <taxon>Agaricomycetes</taxon>
        <taxon>Phallomycetidae</taxon>
        <taxon>Phallales</taxon>
        <taxon>Clathraceae</taxon>
        <taxon>Clathrus</taxon>
    </lineage>
</organism>
<evidence type="ECO:0000256" key="1">
    <source>
        <dbReference type="SAM" id="MobiDB-lite"/>
    </source>
</evidence>
<dbReference type="PANTHER" id="PTHR31649">
    <property type="entry name" value="AGAP009604-PA"/>
    <property type="match status" value="1"/>
</dbReference>
<feature type="compositionally biased region" description="Low complexity" evidence="1">
    <location>
        <begin position="72"/>
        <end position="85"/>
    </location>
</feature>
<dbReference type="InterPro" id="IPR006616">
    <property type="entry name" value="DM9_repeat"/>
</dbReference>
<proteinExistence type="predicted"/>
<dbReference type="Pfam" id="PF11901">
    <property type="entry name" value="DM9"/>
    <property type="match status" value="1"/>
</dbReference>
<dbReference type="SMART" id="SM00696">
    <property type="entry name" value="DM9"/>
    <property type="match status" value="2"/>
</dbReference>
<dbReference type="Proteomes" id="UP001050691">
    <property type="component" value="Unassembled WGS sequence"/>
</dbReference>
<dbReference type="AlphaFoldDB" id="A0AAV4ZYN7"/>
<feature type="region of interest" description="Disordered" evidence="1">
    <location>
        <begin position="53"/>
        <end position="97"/>
    </location>
</feature>
<comment type="caution">
    <text evidence="2">The sequence shown here is derived from an EMBL/GenBank/DDBJ whole genome shotgun (WGS) entry which is preliminary data.</text>
</comment>
<dbReference type="PANTHER" id="PTHR31649:SF1">
    <property type="entry name" value="FARNESOIC ACID O-METHYL TRANSFERASE DOMAIN-CONTAINING PROTEIN"/>
    <property type="match status" value="1"/>
</dbReference>
<accession>A0AAV4ZYN7</accession>
<gene>
    <name evidence="2" type="ORF">Clacol_000494</name>
</gene>
<sequence length="306" mass="33888">MVQYWEPGTRYSFGDVVESDWTPSVTPGKFEVANKASTTQGFVALWGRIPNESHEHHEQRHEEAPRYEEKPPQAIQQPQSANPPQAGNPPQPQEKEKHWYDLDEKQKKGLEIGGGVAAGLGLLAAGVGAYRHQKLNAYSQQRWIEEARARTADFHQHGPRGPTTWVLVQGKEIPPSAIVAGRLQGQPLYIARAFHEGGVQLGQASRSFPKGGRIGWAHKLDLYEVLIGDSRAIAWIDVRGKFKPEDLNVRPVEGGHEGNGTPLYIALVNYDGIDIPGKASRDLDGAFIAYDGTEKRGKEYKVLTYA</sequence>